<keyword evidence="5 6" id="KW-0804">Transcription</keyword>
<evidence type="ECO:0000256" key="7">
    <source>
        <dbReference type="SAM" id="Coils"/>
    </source>
</evidence>
<dbReference type="InterPro" id="IPR036805">
    <property type="entry name" value="Tscrpt_elong_fac_GreA/B_N_sf"/>
</dbReference>
<evidence type="ECO:0000313" key="10">
    <source>
        <dbReference type="EMBL" id="MBO8435446.1"/>
    </source>
</evidence>
<evidence type="ECO:0000256" key="3">
    <source>
        <dbReference type="ARBA" id="ARBA00023015"/>
    </source>
</evidence>
<keyword evidence="4 6" id="KW-0238">DNA-binding</keyword>
<dbReference type="EMBL" id="JADIMT010000008">
    <property type="protein sequence ID" value="MBO8435446.1"/>
    <property type="molecule type" value="Genomic_DNA"/>
</dbReference>
<evidence type="ECO:0000259" key="9">
    <source>
        <dbReference type="Pfam" id="PF03449"/>
    </source>
</evidence>
<dbReference type="AlphaFoldDB" id="A0A9D9DXG8"/>
<keyword evidence="10" id="KW-0648">Protein biosynthesis</keyword>
<dbReference type="SUPFAM" id="SSF46557">
    <property type="entry name" value="GreA transcript cleavage protein, N-terminal domain"/>
    <property type="match status" value="1"/>
</dbReference>
<keyword evidence="3 6" id="KW-0805">Transcription regulation</keyword>
<reference evidence="10" key="2">
    <citation type="journal article" date="2021" name="PeerJ">
        <title>Extensive microbial diversity within the chicken gut microbiome revealed by metagenomics and culture.</title>
        <authorList>
            <person name="Gilroy R."/>
            <person name="Ravi A."/>
            <person name="Getino M."/>
            <person name="Pursley I."/>
            <person name="Horton D.L."/>
            <person name="Alikhan N.F."/>
            <person name="Baker D."/>
            <person name="Gharbi K."/>
            <person name="Hall N."/>
            <person name="Watson M."/>
            <person name="Adriaenssens E.M."/>
            <person name="Foster-Nyarko E."/>
            <person name="Jarju S."/>
            <person name="Secka A."/>
            <person name="Antonio M."/>
            <person name="Oren A."/>
            <person name="Chaudhuri R.R."/>
            <person name="La Ragione R."/>
            <person name="Hildebrand F."/>
            <person name="Pallen M.J."/>
        </authorList>
    </citation>
    <scope>NUCLEOTIDE SEQUENCE</scope>
    <source>
        <strain evidence="10">7293</strain>
    </source>
</reference>
<comment type="similarity">
    <text evidence="1 6">Belongs to the GreA/GreB family.</text>
</comment>
<dbReference type="GO" id="GO:0006354">
    <property type="term" value="P:DNA-templated transcription elongation"/>
    <property type="evidence" value="ECO:0007669"/>
    <property type="project" value="TreeGrafter"/>
</dbReference>
<evidence type="ECO:0000259" key="8">
    <source>
        <dbReference type="Pfam" id="PF01272"/>
    </source>
</evidence>
<dbReference type="InterPro" id="IPR022691">
    <property type="entry name" value="Tscrpt_elong_fac_GreA/B_N"/>
</dbReference>
<dbReference type="GO" id="GO:0003677">
    <property type="term" value="F:DNA binding"/>
    <property type="evidence" value="ECO:0007669"/>
    <property type="project" value="UniProtKB-KW"/>
</dbReference>
<evidence type="ECO:0000256" key="1">
    <source>
        <dbReference type="ARBA" id="ARBA00008213"/>
    </source>
</evidence>
<comment type="function">
    <text evidence="6">Necessary for efficient RNA polymerase transcription elongation past template-encoded arresting sites. The arresting sites in DNA have the property of trapping a certain fraction of elongating RNA polymerases that pass through, resulting in locked ternary complexes. Cleavage of the nascent transcript by cleavage factors such as GreA or GreB allows the resumption of elongation from the new 3'terminus. GreA releases sequences of 2 to 3 nucleotides.</text>
</comment>
<evidence type="ECO:0000256" key="5">
    <source>
        <dbReference type="ARBA" id="ARBA00023163"/>
    </source>
</evidence>
<evidence type="ECO:0000256" key="4">
    <source>
        <dbReference type="ARBA" id="ARBA00023125"/>
    </source>
</evidence>
<protein>
    <recommendedName>
        <fullName evidence="2 6">Transcription elongation factor GreA</fullName>
    </recommendedName>
</protein>
<accession>A0A9D9DXG8</accession>
<dbReference type="Proteomes" id="UP000823615">
    <property type="component" value="Unassembled WGS sequence"/>
</dbReference>
<dbReference type="GO" id="GO:0003746">
    <property type="term" value="F:translation elongation factor activity"/>
    <property type="evidence" value="ECO:0007669"/>
    <property type="project" value="UniProtKB-KW"/>
</dbReference>
<feature type="domain" description="Transcription elongation factor GreA/GreB N-terminal" evidence="9">
    <location>
        <begin position="758"/>
        <end position="826"/>
    </location>
</feature>
<dbReference type="SUPFAM" id="SSF54534">
    <property type="entry name" value="FKBP-like"/>
    <property type="match status" value="1"/>
</dbReference>
<organism evidence="10 11">
    <name type="scientific">Candidatus Ornithospirochaeta stercoripullorum</name>
    <dbReference type="NCBI Taxonomy" id="2840899"/>
    <lineage>
        <taxon>Bacteria</taxon>
        <taxon>Pseudomonadati</taxon>
        <taxon>Spirochaetota</taxon>
        <taxon>Spirochaetia</taxon>
        <taxon>Spirochaetales</taxon>
        <taxon>Spirochaetaceae</taxon>
        <taxon>Spirochaetaceae incertae sedis</taxon>
        <taxon>Candidatus Ornithospirochaeta</taxon>
    </lineage>
</organism>
<keyword evidence="7" id="KW-0175">Coiled coil</keyword>
<dbReference type="GO" id="GO:0032784">
    <property type="term" value="P:regulation of DNA-templated transcription elongation"/>
    <property type="evidence" value="ECO:0007669"/>
    <property type="project" value="InterPro"/>
</dbReference>
<dbReference type="NCBIfam" id="TIGR01462">
    <property type="entry name" value="greA"/>
    <property type="match status" value="1"/>
</dbReference>
<dbReference type="InterPro" id="IPR018151">
    <property type="entry name" value="TF_GreA/GreB_CS"/>
</dbReference>
<dbReference type="InterPro" id="IPR023459">
    <property type="entry name" value="Tscrpt_elong_fac_GreA/B_fam"/>
</dbReference>
<dbReference type="FunFam" id="1.10.287.180:FF:000001">
    <property type="entry name" value="Transcription elongation factor GreA"/>
    <property type="match status" value="1"/>
</dbReference>
<dbReference type="Pfam" id="PF01272">
    <property type="entry name" value="GreA_GreB"/>
    <property type="match status" value="1"/>
</dbReference>
<dbReference type="GO" id="GO:0070063">
    <property type="term" value="F:RNA polymerase binding"/>
    <property type="evidence" value="ECO:0007669"/>
    <property type="project" value="InterPro"/>
</dbReference>
<dbReference type="InterPro" id="IPR036953">
    <property type="entry name" value="GreA/GreB_C_sf"/>
</dbReference>
<dbReference type="Pfam" id="PF03449">
    <property type="entry name" value="GreA_GreB_N"/>
    <property type="match status" value="1"/>
</dbReference>
<evidence type="ECO:0000313" key="11">
    <source>
        <dbReference type="Proteomes" id="UP000823615"/>
    </source>
</evidence>
<sequence>MIDFKHLLNDEKNLGKNPAAAYKVTAFENIDKELALIEDDDKKMDLRDEAKQELEANENSLILSYIVGRIGVMLRPHEYSMRLNNLLLSFYEAGNWDVVKYIGALILSSGESSKALRVLGDVADTQGDEEKKWDYYERLVRSDSSDKEIIIIVADHFEEIGDKQKAMNYYQRALLRLQKGDDDEKIRELFQKLLENGRSGYPFYSSFVEKETEKNPALALDLYRMLISYLFKEREAYDESSSEYRRNTDNTIEIARRILTIAPDDMDIRKTLSASLSLKYKDSQRLSECMRHHNVMAQGKNPVAMLDEFEKDIAFSANTYVLQKATRRVGLIIKVENRTVTVRYSATDTQEIKLDSAYSALTPLSKQNIRAIKKGVPAAKIKAKILADGGIAWLVRTLLYSAQDNKETLKEMKADVVPSIMTDSEWKDIAEQVKTELKNNSYIRIIPGATDIYQLTAYPSTPEEKQLYIFRNEISFYGKVEAVLNALSNAKIEKSSEAFMEMIAYFQDHLAQEKNQIGERISSVLILDYLSEKGAPVSFDISFDSLYRKLDDSERKEVFASIDNIVLKKEFVDHIIDVDKPAAAETLVAIFPTYISSYIPTKLRRLNKGANYYALIKRSVESFRDSLPAFIFFACETTLSDADLEKAGVTKEQIFRTKLLALSHITKAQSTAETKKEIKTLRKNLVDDAAISRFISTASRSEIDEMRPLILFNEGLETEEKAKYKAQILSRFPDYDFNEAKKEMPKPSAPKVASGFLCTQRSYDRKKEELKDINTVQMPEILKEINFARELGDLRENSEYQYAKEHKRELERRIGELNNDLSTVRIMTPSDVLPGLIGFGTKVTMHDNIANSDMIYTFMGRWESEPEKGIIDFNAPLGQHLINHKAGDDVKFEINDRQYDLKIISVETVDF</sequence>
<dbReference type="InterPro" id="IPR006359">
    <property type="entry name" value="Tscrpt_elong_fac_GreA"/>
</dbReference>
<gene>
    <name evidence="10" type="primary">greA</name>
    <name evidence="10" type="ORF">IAA97_00475</name>
</gene>
<dbReference type="PANTHER" id="PTHR30437">
    <property type="entry name" value="TRANSCRIPTION ELONGATION FACTOR GREA"/>
    <property type="match status" value="1"/>
</dbReference>
<dbReference type="Gene3D" id="1.25.40.10">
    <property type="entry name" value="Tetratricopeptide repeat domain"/>
    <property type="match status" value="1"/>
</dbReference>
<dbReference type="InterPro" id="IPR001437">
    <property type="entry name" value="Tscrpt_elong_fac_GreA/B_C"/>
</dbReference>
<dbReference type="InterPro" id="IPR011990">
    <property type="entry name" value="TPR-like_helical_dom_sf"/>
</dbReference>
<feature type="coiled-coil region" evidence="7">
    <location>
        <begin position="800"/>
        <end position="827"/>
    </location>
</feature>
<comment type="caution">
    <text evidence="10">The sequence shown here is derived from an EMBL/GenBank/DDBJ whole genome shotgun (WGS) entry which is preliminary data.</text>
</comment>
<evidence type="ECO:0000256" key="2">
    <source>
        <dbReference type="ARBA" id="ARBA00013729"/>
    </source>
</evidence>
<dbReference type="Gene3D" id="1.10.287.180">
    <property type="entry name" value="Transcription elongation factor, GreA/GreB, N-terminal domain"/>
    <property type="match status" value="1"/>
</dbReference>
<reference evidence="10" key="1">
    <citation type="submission" date="2020-10" db="EMBL/GenBank/DDBJ databases">
        <authorList>
            <person name="Gilroy R."/>
        </authorList>
    </citation>
    <scope>NUCLEOTIDE SEQUENCE</scope>
    <source>
        <strain evidence="10">7293</strain>
    </source>
</reference>
<dbReference type="PANTHER" id="PTHR30437:SF4">
    <property type="entry name" value="TRANSCRIPTION ELONGATION FACTOR GREA"/>
    <property type="match status" value="1"/>
</dbReference>
<proteinExistence type="inferred from homology"/>
<name>A0A9D9DXG8_9SPIO</name>
<dbReference type="PROSITE" id="PS00829">
    <property type="entry name" value="GREAB_1"/>
    <property type="match status" value="1"/>
</dbReference>
<feature type="domain" description="Transcription elongation factor GreA/GreB C-terminal" evidence="8">
    <location>
        <begin position="837"/>
        <end position="907"/>
    </location>
</feature>
<keyword evidence="10" id="KW-0251">Elongation factor</keyword>
<evidence type="ECO:0000256" key="6">
    <source>
        <dbReference type="RuleBase" id="RU000556"/>
    </source>
</evidence>
<dbReference type="Gene3D" id="3.10.50.30">
    <property type="entry name" value="Transcription elongation factor, GreA/GreB, C-terminal domain"/>
    <property type="match status" value="1"/>
</dbReference>